<organism evidence="2 3">
    <name type="scientific">Popillia japonica</name>
    <name type="common">Japanese beetle</name>
    <dbReference type="NCBI Taxonomy" id="7064"/>
    <lineage>
        <taxon>Eukaryota</taxon>
        <taxon>Metazoa</taxon>
        <taxon>Ecdysozoa</taxon>
        <taxon>Arthropoda</taxon>
        <taxon>Hexapoda</taxon>
        <taxon>Insecta</taxon>
        <taxon>Pterygota</taxon>
        <taxon>Neoptera</taxon>
        <taxon>Endopterygota</taxon>
        <taxon>Coleoptera</taxon>
        <taxon>Polyphaga</taxon>
        <taxon>Scarabaeiformia</taxon>
        <taxon>Scarabaeidae</taxon>
        <taxon>Rutelinae</taxon>
        <taxon>Popillia</taxon>
    </lineage>
</organism>
<dbReference type="Proteomes" id="UP001458880">
    <property type="component" value="Unassembled WGS sequence"/>
</dbReference>
<evidence type="ECO:0000256" key="1">
    <source>
        <dbReference type="SAM" id="MobiDB-lite"/>
    </source>
</evidence>
<gene>
    <name evidence="2" type="ORF">QE152_g9596</name>
</gene>
<feature type="region of interest" description="Disordered" evidence="1">
    <location>
        <begin position="29"/>
        <end position="75"/>
    </location>
</feature>
<evidence type="ECO:0000313" key="3">
    <source>
        <dbReference type="Proteomes" id="UP001458880"/>
    </source>
</evidence>
<evidence type="ECO:0000313" key="2">
    <source>
        <dbReference type="EMBL" id="KAK9738781.1"/>
    </source>
</evidence>
<dbReference type="EMBL" id="JASPKY010000083">
    <property type="protein sequence ID" value="KAK9738781.1"/>
    <property type="molecule type" value="Genomic_DNA"/>
</dbReference>
<comment type="caution">
    <text evidence="2">The sequence shown here is derived from an EMBL/GenBank/DDBJ whole genome shotgun (WGS) entry which is preliminary data.</text>
</comment>
<protein>
    <submittedName>
        <fullName evidence="2">Uncharacterized protein</fullName>
    </submittedName>
</protein>
<proteinExistence type="predicted"/>
<name>A0AAW1LY39_POPJA</name>
<feature type="region of interest" description="Disordered" evidence="1">
    <location>
        <begin position="221"/>
        <end position="242"/>
    </location>
</feature>
<feature type="compositionally biased region" description="Low complexity" evidence="1">
    <location>
        <begin position="143"/>
        <end position="152"/>
    </location>
</feature>
<dbReference type="AlphaFoldDB" id="A0AAW1LY39"/>
<feature type="region of interest" description="Disordered" evidence="1">
    <location>
        <begin position="114"/>
        <end position="187"/>
    </location>
</feature>
<accession>A0AAW1LY39</accession>
<sequence>MLPLSAVWPRAVKVYCPPQMRLLRRRPSVRGLPQAQERPSHLPDASPAAATISPGSAPGPRATLPPAQTAGRPTPQITEDAFGVLNLGPPTCANCGETHPANYRGCVRCPKPRTVPSRAAPAPRPEAPPATSLVKPGRSFSQAAAATTWTAAQKQLRKPQTPKMVKVSPPTPGKKATLKSTKNSDVSHGANISSMLVALQKLSEQIAQVVLTCQVQAADAQDGESFSTYTGKKGNSKVHKKF</sequence>
<reference evidence="2 3" key="1">
    <citation type="journal article" date="2024" name="BMC Genomics">
        <title>De novo assembly and annotation of Popillia japonica's genome with initial clues to its potential as an invasive pest.</title>
        <authorList>
            <person name="Cucini C."/>
            <person name="Boschi S."/>
            <person name="Funari R."/>
            <person name="Cardaioli E."/>
            <person name="Iannotti N."/>
            <person name="Marturano G."/>
            <person name="Paoli F."/>
            <person name="Bruttini M."/>
            <person name="Carapelli A."/>
            <person name="Frati F."/>
            <person name="Nardi F."/>
        </authorList>
    </citation>
    <scope>NUCLEOTIDE SEQUENCE [LARGE SCALE GENOMIC DNA]</scope>
    <source>
        <strain evidence="2">DMR45628</strain>
    </source>
</reference>
<feature type="compositionally biased region" description="Polar residues" evidence="1">
    <location>
        <begin position="178"/>
        <end position="187"/>
    </location>
</feature>
<keyword evidence="3" id="KW-1185">Reference proteome</keyword>